<evidence type="ECO:0000256" key="1">
    <source>
        <dbReference type="SAM" id="Phobius"/>
    </source>
</evidence>
<dbReference type="AlphaFoldDB" id="A0A223KQH5"/>
<evidence type="ECO:0000313" key="3">
    <source>
        <dbReference type="Proteomes" id="UP000215224"/>
    </source>
</evidence>
<reference evidence="2 3" key="1">
    <citation type="submission" date="2016-12" db="EMBL/GenBank/DDBJ databases">
        <title>The whole genome sequencing and assembly of Bacillus cohnii DSM 6307T strain.</title>
        <authorList>
            <person name="Lee Y.-J."/>
            <person name="Yi H."/>
            <person name="Bahn Y.-S."/>
            <person name="Kim J.F."/>
            <person name="Lee D.-W."/>
        </authorList>
    </citation>
    <scope>NUCLEOTIDE SEQUENCE [LARGE SCALE GENOMIC DNA]</scope>
    <source>
        <strain evidence="2 3">DSM 6307</strain>
    </source>
</reference>
<proteinExistence type="predicted"/>
<dbReference type="Pfam" id="PF09911">
    <property type="entry name" value="DUF2140"/>
    <property type="match status" value="1"/>
</dbReference>
<evidence type="ECO:0008006" key="4">
    <source>
        <dbReference type="Google" id="ProtNLM"/>
    </source>
</evidence>
<sequence>MLQKILTWKFGFIALLTLNIIISSIVLLLVFLPKENRFKTNYNDDSRKRVGFTIKSNKDDLNQLISYYLQKETKRPLNYEVVLTNMVELRGEMKVFEREIPLTMTFDPQVQENGDVLLVQDSMSIGRLQVPVSMVLKYVADNYPLPEWVYINPSDSTIYVSLNDLHLTSDTKVKFVDINLEQDNFVFQLFVPVE</sequence>
<dbReference type="STRING" id="1314751.GCA_001591425_03777"/>
<dbReference type="KEGG" id="bcoh:BC6307_10900"/>
<keyword evidence="1" id="KW-0472">Membrane</keyword>
<keyword evidence="1" id="KW-0812">Transmembrane</keyword>
<organism evidence="2 3">
    <name type="scientific">Sutcliffiella cohnii</name>
    <dbReference type="NCBI Taxonomy" id="33932"/>
    <lineage>
        <taxon>Bacteria</taxon>
        <taxon>Bacillati</taxon>
        <taxon>Bacillota</taxon>
        <taxon>Bacilli</taxon>
        <taxon>Bacillales</taxon>
        <taxon>Bacillaceae</taxon>
        <taxon>Sutcliffiella</taxon>
    </lineage>
</organism>
<gene>
    <name evidence="2" type="ORF">BC6307_10900</name>
</gene>
<evidence type="ECO:0000313" key="2">
    <source>
        <dbReference type="EMBL" id="AST91750.1"/>
    </source>
</evidence>
<keyword evidence="1" id="KW-1133">Transmembrane helix</keyword>
<dbReference type="RefSeq" id="WP_066419667.1">
    <property type="nucleotide sequence ID" value="NZ_CP018866.1"/>
</dbReference>
<accession>A0A223KQH5</accession>
<name>A0A223KQH5_9BACI</name>
<dbReference type="InterPro" id="IPR018672">
    <property type="entry name" value="DUF2140"/>
</dbReference>
<dbReference type="Proteomes" id="UP000215224">
    <property type="component" value="Chromosome"/>
</dbReference>
<dbReference type="EMBL" id="CP018866">
    <property type="protein sequence ID" value="AST91750.1"/>
    <property type="molecule type" value="Genomic_DNA"/>
</dbReference>
<protein>
    <recommendedName>
        <fullName evidence="4">DUF2140 domain-containing protein</fullName>
    </recommendedName>
</protein>
<keyword evidence="3" id="KW-1185">Reference proteome</keyword>
<feature type="transmembrane region" description="Helical" evidence="1">
    <location>
        <begin position="12"/>
        <end position="32"/>
    </location>
</feature>